<keyword evidence="4" id="KW-0945">Host-virus interaction</keyword>
<proteinExistence type="predicted"/>
<evidence type="ECO:0000256" key="8">
    <source>
        <dbReference type="ARBA" id="ARBA00022695"/>
    </source>
</evidence>
<keyword evidence="11 15" id="KW-0788">Thiol protease</keyword>
<dbReference type="InterPro" id="IPR000574">
    <property type="entry name" value="Tymo_coat"/>
</dbReference>
<reference evidence="19" key="1">
    <citation type="journal article" date="2015" name="Virus Genes">
        <title>Detection and molecular characterisation of Grapevine Syrah virus-1 isolates from Central Europe.</title>
        <authorList>
            <person name="Glasa M."/>
            <person name="Predajna L."/>
            <person name="Soltys K."/>
            <person name="Sabanadzovic S."/>
            <person name="Olmos A."/>
        </authorList>
    </citation>
    <scope>NUCLEOTIDE SEQUENCE</scope>
    <source>
        <strain evidence="19">SK413</strain>
    </source>
</reference>
<dbReference type="GO" id="GO:0006508">
    <property type="term" value="P:proteolysis"/>
    <property type="evidence" value="ECO:0007669"/>
    <property type="project" value="UniProtKB-KW"/>
</dbReference>
<dbReference type="PROSITE" id="PS51743">
    <property type="entry name" value="ALPHAVIRUS_MT"/>
    <property type="match status" value="1"/>
</dbReference>
<keyword evidence="8" id="KW-0548">Nucleotidyltransferase</keyword>
<evidence type="ECO:0000256" key="11">
    <source>
        <dbReference type="ARBA" id="ARBA00022807"/>
    </source>
</evidence>
<evidence type="ECO:0000256" key="7">
    <source>
        <dbReference type="ARBA" id="ARBA00022679"/>
    </source>
</evidence>
<evidence type="ECO:0000256" key="6">
    <source>
        <dbReference type="ARBA" id="ARBA00022670"/>
    </source>
</evidence>
<feature type="region of interest" description="Disordered" evidence="16">
    <location>
        <begin position="1885"/>
        <end position="1917"/>
    </location>
</feature>
<evidence type="ECO:0000256" key="14">
    <source>
        <dbReference type="ARBA" id="ARBA00023268"/>
    </source>
</evidence>
<dbReference type="InterPro" id="IPR008043">
    <property type="entry name" value="Peptidase_C21"/>
</dbReference>
<dbReference type="GO" id="GO:0019028">
    <property type="term" value="C:viral capsid"/>
    <property type="evidence" value="ECO:0007669"/>
    <property type="project" value="UniProtKB-KW"/>
</dbReference>
<keyword evidence="7" id="KW-0808">Transferase</keyword>
<organism evidence="19">
    <name type="scientific">Grapevine Syrah virus 1</name>
    <dbReference type="NCBI Taxonomy" id="630199"/>
    <lineage>
        <taxon>Viruses</taxon>
        <taxon>Riboviria</taxon>
        <taxon>Orthornavirae</taxon>
        <taxon>Kitrinoviricota</taxon>
        <taxon>Alsuviricetes</taxon>
        <taxon>Tymovirales</taxon>
        <taxon>Tymoviridae</taxon>
        <taxon>Marafivirus</taxon>
        <taxon>Marafivirus syrahense</taxon>
    </lineage>
</organism>
<feature type="active site" description="For protease activity" evidence="15">
    <location>
        <position position="798"/>
    </location>
</feature>
<evidence type="ECO:0000256" key="3">
    <source>
        <dbReference type="ARBA" id="ARBA00022561"/>
    </source>
</evidence>
<dbReference type="GO" id="GO:0008174">
    <property type="term" value="F:mRNA methyltransferase activity"/>
    <property type="evidence" value="ECO:0007669"/>
    <property type="project" value="UniProtKB-UniRule"/>
</dbReference>
<dbReference type="InterPro" id="IPR027351">
    <property type="entry name" value="(+)RNA_virus_helicase_core_dom"/>
</dbReference>
<dbReference type="CDD" id="cd23247">
    <property type="entry name" value="Tymoviridae_RdRp"/>
    <property type="match status" value="1"/>
</dbReference>
<comment type="subcellular location">
    <subcellularLocation>
        <location evidence="1">Virion</location>
    </subcellularLocation>
</comment>
<feature type="domain" description="(+)RNA virus helicase C-terminal" evidence="17">
    <location>
        <begin position="960"/>
        <end position="1249"/>
    </location>
</feature>
<dbReference type="Gene3D" id="3.40.50.300">
    <property type="entry name" value="P-loop containing nucleotide triphosphate hydrolases"/>
    <property type="match status" value="1"/>
</dbReference>
<dbReference type="Pfam" id="PF19227">
    <property type="entry name" value="Salyut"/>
    <property type="match status" value="1"/>
</dbReference>
<dbReference type="Gene3D" id="2.60.120.20">
    <property type="match status" value="1"/>
</dbReference>
<dbReference type="InterPro" id="IPR027417">
    <property type="entry name" value="P-loop_NTPase"/>
</dbReference>
<keyword evidence="2" id="KW-0696">RNA-directed RNA polymerase</keyword>
<dbReference type="EMBL" id="KP221257">
    <property type="protein sequence ID" value="AKQ08149.1"/>
    <property type="molecule type" value="Genomic_RNA"/>
</dbReference>
<keyword evidence="3" id="KW-0167">Capsid protein</keyword>
<dbReference type="GO" id="GO:0003723">
    <property type="term" value="F:RNA binding"/>
    <property type="evidence" value="ECO:0007669"/>
    <property type="project" value="InterPro"/>
</dbReference>
<feature type="compositionally biased region" description="Basic and acidic residues" evidence="16">
    <location>
        <begin position="1894"/>
        <end position="1903"/>
    </location>
</feature>
<keyword evidence="14" id="KW-0511">Multifunctional enzyme</keyword>
<evidence type="ECO:0000256" key="10">
    <source>
        <dbReference type="ARBA" id="ARBA00022801"/>
    </source>
</evidence>
<evidence type="ECO:0000256" key="5">
    <source>
        <dbReference type="ARBA" id="ARBA00022603"/>
    </source>
</evidence>
<dbReference type="Pfam" id="PF00983">
    <property type="entry name" value="Tymo_coat"/>
    <property type="match status" value="1"/>
</dbReference>
<evidence type="ECO:0000259" key="18">
    <source>
        <dbReference type="PROSITE" id="PS51743"/>
    </source>
</evidence>
<dbReference type="GO" id="GO:0016032">
    <property type="term" value="P:viral process"/>
    <property type="evidence" value="ECO:0007669"/>
    <property type="project" value="InterPro"/>
</dbReference>
<protein>
    <submittedName>
        <fullName evidence="19">Polyprotein</fullName>
    </submittedName>
</protein>
<dbReference type="PROSITE" id="PS51657">
    <property type="entry name" value="PSRV_HELICASE"/>
    <property type="match status" value="1"/>
</dbReference>
<evidence type="ECO:0000256" key="12">
    <source>
        <dbReference type="ARBA" id="ARBA00022840"/>
    </source>
</evidence>
<evidence type="ECO:0000256" key="15">
    <source>
        <dbReference type="PROSITE-ProRule" id="PRU01074"/>
    </source>
</evidence>
<keyword evidence="13" id="KW-0946">Virion</keyword>
<keyword evidence="5" id="KW-0489">Methyltransferase</keyword>
<evidence type="ECO:0000256" key="4">
    <source>
        <dbReference type="ARBA" id="ARBA00022581"/>
    </source>
</evidence>
<dbReference type="SUPFAM" id="SSF52540">
    <property type="entry name" value="P-loop containing nucleoside triphosphate hydrolases"/>
    <property type="match status" value="1"/>
</dbReference>
<evidence type="ECO:0000256" key="2">
    <source>
        <dbReference type="ARBA" id="ARBA00022484"/>
    </source>
</evidence>
<dbReference type="GO" id="GO:0005524">
    <property type="term" value="F:ATP binding"/>
    <property type="evidence" value="ECO:0007669"/>
    <property type="project" value="UniProtKB-KW"/>
</dbReference>
<dbReference type="GO" id="GO:0016556">
    <property type="term" value="P:mRNA modification"/>
    <property type="evidence" value="ECO:0007669"/>
    <property type="project" value="InterPro"/>
</dbReference>
<evidence type="ECO:0000256" key="1">
    <source>
        <dbReference type="ARBA" id="ARBA00004328"/>
    </source>
</evidence>
<accession>A0A0K0P1G5</accession>
<dbReference type="PROSITE" id="PS51738">
    <property type="entry name" value="PEPTIDASE_C21"/>
    <property type="match status" value="1"/>
</dbReference>
<dbReference type="InterPro" id="IPR043181">
    <property type="entry name" value="TYMV_endopept_dom"/>
</dbReference>
<dbReference type="InterPro" id="IPR043502">
    <property type="entry name" value="DNA/RNA_pol_sf"/>
</dbReference>
<name>A0A0K0P1G5_9VIRU</name>
<dbReference type="Pfam" id="PF01443">
    <property type="entry name" value="Viral_helicase1"/>
    <property type="match status" value="1"/>
</dbReference>
<dbReference type="GO" id="GO:0005198">
    <property type="term" value="F:structural molecule activity"/>
    <property type="evidence" value="ECO:0007669"/>
    <property type="project" value="InterPro"/>
</dbReference>
<keyword evidence="6 15" id="KW-0645">Protease</keyword>
<dbReference type="SUPFAM" id="SSF88633">
    <property type="entry name" value="Positive stranded ssRNA viruses"/>
    <property type="match status" value="1"/>
</dbReference>
<dbReference type="Pfam" id="PF05381">
    <property type="entry name" value="Peptidase_C21"/>
    <property type="match status" value="1"/>
</dbReference>
<sequence length="2081" mass="229526">MAAPAFAYASTSSAFFALFQEQELRSFRPLTLAHSLRYDAPLRARKARPAPSTSVPLTSAPSGLVNIPITFAPLPLTGGGLKELVEMLAPTTHRDTVASPILEAVAGPLRTSIQRYPYEVPTHAVPVLQRFGIEASGFGFKAHPHPVHKTIEIHLLFEHWLNLCRSPSAVLFMKQSKFEKLQHENANFEALANYNLTARDTTRYEQVAVAPPTQSVWFMHDALQYFSLSQVAAFFADCPHLEKLFASLVVPPESDFTNLSLFPEIYRYSFAGSRLNYQLEGNPGHSYSQPREALEWLKTTTIRCGSLYLTVTKLESWGPVHSLLIQRGKPSVHLEHDEVSFVGPDAVALPEAAALRQDLRHRLVPRTVYDALFVYVRAVRTLRTTDPVGFVRTQSNKAEYSWVTSAAWDNLQHFVTETAAHRVPNRHFFFNSTFAKCRYWCSQHKLGLLTATTPPACGLTLFTGAKLASAMSSRITALAVLHHWVVPPPTLFFTPKAPLLAIQLTRLPQPLFSSVPFLHKPLGKLSLRLLNRFPFLKRFFSDAPIPNWARLLTVAVALSPAVWLAIRHFIGPDAPQALNDHYVRFFHPDRWQLTFERQPRFVALDRTFPWPLPQAPEPTEPRDSDVPLETVPSPLPVVAPLPALAAAAPPVDTSATTVSAVEPSLSTESLKAVEAPSGTTILQPRELKDTIHPLPAAALVVAPPEPAPAPAEPVSASTVLGTAPLSRDLHTGHVSTPATEPGLVEPEHSPLAADSSATGEVSEFFNLHPADWVAPTATFLARRRGETISGAKYPAMDCLLAAVSAGANIPKDALWKTICSYFPDSMLREEDIAKHGLSTHHFAALAREHRLQATFHSAGNQFVLGVEHPSVSFHIDHIPESATAPGHFSLRADERLHSPPLLGGRAADLVHAALKFKVGSAVLPFQQAHDYTTNVARAKNLISNMKNGFDGVLANIDPAHTNESRDRLLSLDGAMDIAAPRDVKLIHIAGFPGCGKSYPIAQLLKSRAFKHFKIAVPTVELRNEWKGVLKVKPQDNWRISTWESSLLKSARILVIDEIYKMPRGYLDLAIHADPTIDLVIALGDPLQGVYHSTHSDSSNHRLSSEVKHLQPYMDYYCLWSHRVPQDIGTFFGIKSTSSVPGFKSYQANIPGNLRQLANSQSAAKVLNQCGFSSVTIASSQGSTYSAPACIHLDRHSMSLSHAHSLVALTRSKSGVIFTGDKRVPEAPGGNLLFSSYFQEKKVDLRALFPTEFPCCPILLEPLKRRPTDLTGGAPFPFRDETRIFNPERRDDVFVEAAVVCGDGSSNAPQVSTHFLPETRRPLHFDLPSAKPEFAAHEAPAPLTDTFIEPVYPGETFENVAAHFLPAHDPEVKEILFKDQRSNQFPFMDQPFHVGAQPASLCAAVHHSKKDPTLLAASIEKRLRFRASDAPYQITAKDEILGSMLFEAHCRAMRRDPNVRVPFDEALFAECIALNEFAQLTSKTQAVIMANHERSDPDWRYTAVRIFAKNQHKVNSGSLFGPWKACQTLALMHDAVILLFGPVKKYQLIHDERDRPEHIFIYAGRTPQEMSEWCQKFLTPRPANSPVPVMVSGDDSLIGCHPNFVANDYTAFDQSQHGEAAVLERLKMERVNIPEWLIALHIMIKTHITTQFGPLTCMRLTGEPGTYFDNSDYNLAVIYLEYSMSGQWLSENPLWPAIKPLLALRFKKEKTRYGNFCGYYVGAAGAVRMPRALFAKILIAVEDASITDKMASYATEFAIGHSLGDALWSLLPVDEVVYQSAVFDFLCRNAPRELKLLFKLGPVERSVVEAVQEFATWASYAFYRFLNSAQRKVLLTRSPQLHFPGDAPEVSQLQGELLQSFSMMQPTLPLTGGLLLPPAVDAPMSDDSLAGRARAQRDPDHRVDPQPSLPLAPSVQETPGGPAITVPFQWVALVVKSESTIFTVDPPRAKSLTQLIGPYRHARLLSLEAILMPTLNAFQNPVTVHMVWTVNTVQPASGEELFYPGGQALTVGGPVSMSALATVPADVSRLNPVIKGAVAFLDTPRLTGTTMKCAKSETSPMAYVVIRGTLALSGPVGTRLSE</sequence>
<dbReference type="InterPro" id="IPR029053">
    <property type="entry name" value="Viral_coat"/>
</dbReference>
<evidence type="ECO:0000256" key="13">
    <source>
        <dbReference type="ARBA" id="ARBA00022844"/>
    </source>
</evidence>
<dbReference type="Gene3D" id="3.90.70.100">
    <property type="match status" value="1"/>
</dbReference>
<dbReference type="GO" id="GO:0004197">
    <property type="term" value="F:cysteine-type endopeptidase activity"/>
    <property type="evidence" value="ECO:0007669"/>
    <property type="project" value="UniProtKB-UniRule"/>
</dbReference>
<dbReference type="GO" id="GO:0006396">
    <property type="term" value="P:RNA processing"/>
    <property type="evidence" value="ECO:0007669"/>
    <property type="project" value="InterPro"/>
</dbReference>
<evidence type="ECO:0000259" key="17">
    <source>
        <dbReference type="PROSITE" id="PS51657"/>
    </source>
</evidence>
<dbReference type="InterPro" id="IPR002588">
    <property type="entry name" value="Alphavirus-like_MT_dom"/>
</dbReference>
<dbReference type="InterPro" id="IPR043629">
    <property type="entry name" value="Salyut_dom"/>
</dbReference>
<feature type="region of interest" description="Disordered" evidence="16">
    <location>
        <begin position="732"/>
        <end position="753"/>
    </location>
</feature>
<dbReference type="GO" id="GO:0003968">
    <property type="term" value="F:RNA-directed RNA polymerase activity"/>
    <property type="evidence" value="ECO:0007669"/>
    <property type="project" value="UniProtKB-KW"/>
</dbReference>
<feature type="domain" description="Alphavirus-like MT" evidence="18">
    <location>
        <begin position="136"/>
        <end position="297"/>
    </location>
</feature>
<dbReference type="SUPFAM" id="SSF56672">
    <property type="entry name" value="DNA/RNA polymerases"/>
    <property type="match status" value="1"/>
</dbReference>
<dbReference type="GO" id="GO:0032259">
    <property type="term" value="P:methylation"/>
    <property type="evidence" value="ECO:0007669"/>
    <property type="project" value="UniProtKB-KW"/>
</dbReference>
<keyword evidence="12" id="KW-0067">ATP-binding</keyword>
<feature type="active site" description="For protease activity" evidence="15">
    <location>
        <position position="887"/>
    </location>
</feature>
<keyword evidence="9" id="KW-0547">Nucleotide-binding</keyword>
<evidence type="ECO:0000256" key="16">
    <source>
        <dbReference type="SAM" id="MobiDB-lite"/>
    </source>
</evidence>
<evidence type="ECO:0000313" key="19">
    <source>
        <dbReference type="EMBL" id="AKQ08149.1"/>
    </source>
</evidence>
<keyword evidence="10 15" id="KW-0378">Hydrolase</keyword>
<dbReference type="Pfam" id="PF01660">
    <property type="entry name" value="Vmethyltransf"/>
    <property type="match status" value="1"/>
</dbReference>
<evidence type="ECO:0000256" key="9">
    <source>
        <dbReference type="ARBA" id="ARBA00022741"/>
    </source>
</evidence>